<dbReference type="EMBL" id="JABJVM010000006">
    <property type="protein sequence ID" value="MBA3926250.1"/>
    <property type="molecule type" value="Genomic_DNA"/>
</dbReference>
<keyword evidence="2" id="KW-0812">Transmembrane</keyword>
<comment type="caution">
    <text evidence="3">The sequence shown here is derived from an EMBL/GenBank/DDBJ whole genome shotgun (WGS) entry which is preliminary data.</text>
</comment>
<feature type="compositionally biased region" description="Basic and acidic residues" evidence="1">
    <location>
        <begin position="152"/>
        <end position="170"/>
    </location>
</feature>
<evidence type="ECO:0000313" key="4">
    <source>
        <dbReference type="Proteomes" id="UP000548787"/>
    </source>
</evidence>
<gene>
    <name evidence="3" type="ORF">HPK16_07840</name>
</gene>
<dbReference type="AlphaFoldDB" id="A0A7W1YG02"/>
<sequence>MGTFLFLIGFLGFFYAIVMLILSIFIRGKKIFRPKFNLIILGGAIVLAIIGGNLMPTTQTATEPKPEVKSKEVQNDKEAKKQKATEQALKQKQAELKKEQDKLALAKVEQQKKEQEQIAKDKVIADQKAKDLKIQQERQAKLAAEQKAAQAAEKEKEAEEAQKAKEKEEQQQQALKEQQEREKQEAQAKQASPPASHDSGGGTQYVDANGQGTIKGSVNGIYHVPGGTYYNRTKNVVAWFKTTAEAEAAGYRASER</sequence>
<reference evidence="3 4" key="1">
    <citation type="submission" date="2020-08" db="EMBL/GenBank/DDBJ databases">
        <title>Listeria ohnekaius sp. nov. and Listeria portnoyii sp. nov. isolated from non-agricultural and natural environments.</title>
        <authorList>
            <person name="Weller D."/>
            <person name="Belias A.M."/>
            <person name="Liao J."/>
            <person name="Guo S."/>
            <person name="Orsi R.H."/>
            <person name="Wiedmann M."/>
        </authorList>
    </citation>
    <scope>NUCLEOTIDE SEQUENCE [LARGE SCALE GENOMIC DNA]</scope>
    <source>
        <strain evidence="3 4">FSL W9-0585</strain>
    </source>
</reference>
<feature type="region of interest" description="Disordered" evidence="1">
    <location>
        <begin position="145"/>
        <end position="217"/>
    </location>
</feature>
<keyword evidence="2" id="KW-0472">Membrane</keyword>
<name>A0A7W1YG02_9LIST</name>
<proteinExistence type="predicted"/>
<evidence type="ECO:0000256" key="2">
    <source>
        <dbReference type="SAM" id="Phobius"/>
    </source>
</evidence>
<keyword evidence="2" id="KW-1133">Transmembrane helix</keyword>
<feature type="transmembrane region" description="Helical" evidence="2">
    <location>
        <begin position="38"/>
        <end position="55"/>
    </location>
</feature>
<protein>
    <submittedName>
        <fullName evidence="3">Uncharacterized protein</fullName>
    </submittedName>
</protein>
<keyword evidence="4" id="KW-1185">Reference proteome</keyword>
<feature type="region of interest" description="Disordered" evidence="1">
    <location>
        <begin position="58"/>
        <end position="87"/>
    </location>
</feature>
<feature type="transmembrane region" description="Helical" evidence="2">
    <location>
        <begin position="6"/>
        <end position="26"/>
    </location>
</feature>
<dbReference type="RefSeq" id="WP_181676437.1">
    <property type="nucleotide sequence ID" value="NZ_JABJVM010000006.1"/>
</dbReference>
<feature type="compositionally biased region" description="Basic and acidic residues" evidence="1">
    <location>
        <begin position="64"/>
        <end position="84"/>
    </location>
</feature>
<feature type="compositionally biased region" description="Basic and acidic residues" evidence="1">
    <location>
        <begin position="177"/>
        <end position="186"/>
    </location>
</feature>
<organism evidence="3 4">
    <name type="scientific">Listeria rustica</name>
    <dbReference type="NCBI Taxonomy" id="2713503"/>
    <lineage>
        <taxon>Bacteria</taxon>
        <taxon>Bacillati</taxon>
        <taxon>Bacillota</taxon>
        <taxon>Bacilli</taxon>
        <taxon>Bacillales</taxon>
        <taxon>Listeriaceae</taxon>
        <taxon>Listeria</taxon>
    </lineage>
</organism>
<dbReference type="Proteomes" id="UP000548787">
    <property type="component" value="Unassembled WGS sequence"/>
</dbReference>
<evidence type="ECO:0000313" key="3">
    <source>
        <dbReference type="EMBL" id="MBA3926250.1"/>
    </source>
</evidence>
<evidence type="ECO:0000256" key="1">
    <source>
        <dbReference type="SAM" id="MobiDB-lite"/>
    </source>
</evidence>
<accession>A0A7W1YG02</accession>